<comment type="similarity">
    <text evidence="1 4">Belongs to the DNA mismatch repair MutL/HexB family.</text>
</comment>
<dbReference type="EMBL" id="JAELUP010000103">
    <property type="protein sequence ID" value="MBJ6363633.1"/>
    <property type="molecule type" value="Genomic_DNA"/>
</dbReference>
<gene>
    <name evidence="4 8" type="primary">mutL</name>
    <name evidence="8" type="ORF">JFN88_20700</name>
</gene>
<dbReference type="Pfam" id="PF13589">
    <property type="entry name" value="HATPase_c_3"/>
    <property type="match status" value="1"/>
</dbReference>
<dbReference type="InterPro" id="IPR042120">
    <property type="entry name" value="MutL_C_dimsub"/>
</dbReference>
<dbReference type="InterPro" id="IPR037198">
    <property type="entry name" value="MutL_C_sf"/>
</dbReference>
<dbReference type="CDD" id="cd16926">
    <property type="entry name" value="HATPase_MutL-MLH-PMS-like"/>
    <property type="match status" value="1"/>
</dbReference>
<keyword evidence="2 4" id="KW-0227">DNA damage</keyword>
<dbReference type="GO" id="GO:0032300">
    <property type="term" value="C:mismatch repair complex"/>
    <property type="evidence" value="ECO:0007669"/>
    <property type="project" value="InterPro"/>
</dbReference>
<keyword evidence="9" id="KW-1185">Reference proteome</keyword>
<dbReference type="InterPro" id="IPR020568">
    <property type="entry name" value="Ribosomal_Su5_D2-typ_SF"/>
</dbReference>
<keyword evidence="8" id="KW-0255">Endonuclease</keyword>
<evidence type="ECO:0000313" key="9">
    <source>
        <dbReference type="Proteomes" id="UP000640274"/>
    </source>
</evidence>
<dbReference type="PANTHER" id="PTHR10073">
    <property type="entry name" value="DNA MISMATCH REPAIR PROTEIN MLH, PMS, MUTL"/>
    <property type="match status" value="1"/>
</dbReference>
<dbReference type="Gene3D" id="3.30.230.10">
    <property type="match status" value="1"/>
</dbReference>
<dbReference type="GO" id="GO:0004519">
    <property type="term" value="F:endonuclease activity"/>
    <property type="evidence" value="ECO:0007669"/>
    <property type="project" value="UniProtKB-KW"/>
</dbReference>
<feature type="region of interest" description="Disordered" evidence="5">
    <location>
        <begin position="356"/>
        <end position="401"/>
    </location>
</feature>
<evidence type="ECO:0000313" key="8">
    <source>
        <dbReference type="EMBL" id="MBJ6363633.1"/>
    </source>
</evidence>
<dbReference type="GO" id="GO:0030983">
    <property type="term" value="F:mismatched DNA binding"/>
    <property type="evidence" value="ECO:0007669"/>
    <property type="project" value="InterPro"/>
</dbReference>
<evidence type="ECO:0000256" key="5">
    <source>
        <dbReference type="SAM" id="MobiDB-lite"/>
    </source>
</evidence>
<dbReference type="PANTHER" id="PTHR10073:SF12">
    <property type="entry name" value="DNA MISMATCH REPAIR PROTEIN MLH1"/>
    <property type="match status" value="1"/>
</dbReference>
<reference evidence="8" key="1">
    <citation type="submission" date="2020-12" db="EMBL/GenBank/DDBJ databases">
        <authorList>
            <person name="Huq M.A."/>
        </authorList>
    </citation>
    <scope>NUCLEOTIDE SEQUENCE</scope>
    <source>
        <strain evidence="8">MAHUQ-46</strain>
    </source>
</reference>
<evidence type="ECO:0000259" key="6">
    <source>
        <dbReference type="SMART" id="SM00853"/>
    </source>
</evidence>
<dbReference type="InterPro" id="IPR014790">
    <property type="entry name" value="MutL_C"/>
</dbReference>
<accession>A0A934J8P0</accession>
<evidence type="ECO:0000256" key="1">
    <source>
        <dbReference type="ARBA" id="ARBA00006082"/>
    </source>
</evidence>
<dbReference type="SMART" id="SM00853">
    <property type="entry name" value="MutL_C"/>
    <property type="match status" value="1"/>
</dbReference>
<dbReference type="Gene3D" id="3.30.565.10">
    <property type="entry name" value="Histidine kinase-like ATPase, C-terminal domain"/>
    <property type="match status" value="1"/>
</dbReference>
<evidence type="ECO:0000256" key="3">
    <source>
        <dbReference type="ARBA" id="ARBA00023204"/>
    </source>
</evidence>
<name>A0A934J8P0_9BACL</name>
<dbReference type="Pfam" id="PF01119">
    <property type="entry name" value="DNA_mis_repair"/>
    <property type="match status" value="1"/>
</dbReference>
<dbReference type="Proteomes" id="UP000640274">
    <property type="component" value="Unassembled WGS sequence"/>
</dbReference>
<dbReference type="Gene3D" id="3.30.1370.100">
    <property type="entry name" value="MutL, C-terminal domain, regulatory subdomain"/>
    <property type="match status" value="1"/>
</dbReference>
<dbReference type="GO" id="GO:0140664">
    <property type="term" value="F:ATP-dependent DNA damage sensor activity"/>
    <property type="evidence" value="ECO:0007669"/>
    <property type="project" value="InterPro"/>
</dbReference>
<organism evidence="8 9">
    <name type="scientific">Paenibacillus roseus</name>
    <dbReference type="NCBI Taxonomy" id="2798579"/>
    <lineage>
        <taxon>Bacteria</taxon>
        <taxon>Bacillati</taxon>
        <taxon>Bacillota</taxon>
        <taxon>Bacilli</taxon>
        <taxon>Bacillales</taxon>
        <taxon>Paenibacillaceae</taxon>
        <taxon>Paenibacillus</taxon>
    </lineage>
</organism>
<dbReference type="SUPFAM" id="SSF54211">
    <property type="entry name" value="Ribosomal protein S5 domain 2-like"/>
    <property type="match status" value="1"/>
</dbReference>
<feature type="region of interest" description="Disordered" evidence="5">
    <location>
        <begin position="417"/>
        <end position="477"/>
    </location>
</feature>
<evidence type="ECO:0000259" key="7">
    <source>
        <dbReference type="SMART" id="SM01340"/>
    </source>
</evidence>
<dbReference type="PROSITE" id="PS00058">
    <property type="entry name" value="DNA_MISMATCH_REPAIR_1"/>
    <property type="match status" value="1"/>
</dbReference>
<dbReference type="GO" id="GO:0006298">
    <property type="term" value="P:mismatch repair"/>
    <property type="evidence" value="ECO:0007669"/>
    <property type="project" value="UniProtKB-UniRule"/>
</dbReference>
<dbReference type="Gene3D" id="3.30.1540.20">
    <property type="entry name" value="MutL, C-terminal domain, dimerisation subdomain"/>
    <property type="match status" value="1"/>
</dbReference>
<dbReference type="Pfam" id="PF08676">
    <property type="entry name" value="MutL_C"/>
    <property type="match status" value="1"/>
</dbReference>
<comment type="function">
    <text evidence="4">This protein is involved in the repair of mismatches in DNA. It is required for dam-dependent methyl-directed DNA mismatch repair. May act as a 'molecular matchmaker', a protein that promotes the formation of a stable complex between two or more DNA-binding proteins in an ATP-dependent manner without itself being part of a final effector complex.</text>
</comment>
<proteinExistence type="inferred from homology"/>
<dbReference type="InterPro" id="IPR002099">
    <property type="entry name" value="MutL/Mlh/PMS"/>
</dbReference>
<sequence length="673" mass="74474">MAKIHVLDEQLANQIAAGEVVERPSSVVKELVENAIDAGSSAIDVAIEEGGLTFIQVRDNGSGIEEEDLETAFLRHATSKLLSSKDLFRIASLGFRGEALPSIAAVARVECVTAVDDSGLGTRLVMEGGKVISREAAAARQGMEMTVRDLFYNTPARLKYMKSIQTELGHISDYIYRLSMAHPGIAFTLKHNGTSLLRTLGNGERQQVIAAVYGTTLAKAMLPVEGEHPDYDLRGYISKPEQTRANRNGMTTIVNGRYIRSFALNQAILQAYHTLLPINRYPMAVIEIGMHPSLVDVNVHPSKMEVRFSKETELKEFVQQSIRKALGEQAHIPEAAVSSERSKPVFVQEQISFHRPEPKDQWGDLQRSSAGGPSQRGDFSHGTAEQAPVIPPDAARKLYKPSERLSAGDFLRETGEHDVSPRAIPGQQASFGQPSWAPEAGRSSATAVPGTQEEASNGQQNGWKRDEESGRTAGNANAGAFPELSWVGQLHGTYLIGQNESGMYLIDQHAAHERIHYEYYYEKFGRPQEASQQLLVPHTLEFTSVEAELLRERIDLFEQAGVEVEAFGQNAFLVRSHPQWMPKGEELDVIEEIADWILTEKKAVDIGKLREKAAILCSCKASIKANQRLSREEGETLIQRLAACKQPYTCPHGRPIVVHLSTYQLEKMFKRVM</sequence>
<dbReference type="InterPro" id="IPR013507">
    <property type="entry name" value="DNA_mismatch_S5_2-like"/>
</dbReference>
<feature type="domain" description="DNA mismatch repair protein S5" evidence="7">
    <location>
        <begin position="209"/>
        <end position="327"/>
    </location>
</feature>
<dbReference type="NCBIfam" id="NF000950">
    <property type="entry name" value="PRK00095.1-3"/>
    <property type="match status" value="1"/>
</dbReference>
<dbReference type="GO" id="GO:0005524">
    <property type="term" value="F:ATP binding"/>
    <property type="evidence" value="ECO:0007669"/>
    <property type="project" value="InterPro"/>
</dbReference>
<dbReference type="InterPro" id="IPR042121">
    <property type="entry name" value="MutL_C_regsub"/>
</dbReference>
<dbReference type="GO" id="GO:0016887">
    <property type="term" value="F:ATP hydrolysis activity"/>
    <property type="evidence" value="ECO:0007669"/>
    <property type="project" value="InterPro"/>
</dbReference>
<comment type="caution">
    <text evidence="8">The sequence shown here is derived from an EMBL/GenBank/DDBJ whole genome shotgun (WGS) entry which is preliminary data.</text>
</comment>
<keyword evidence="3 4" id="KW-0234">DNA repair</keyword>
<dbReference type="InterPro" id="IPR014762">
    <property type="entry name" value="DNA_mismatch_repair_CS"/>
</dbReference>
<dbReference type="InterPro" id="IPR038973">
    <property type="entry name" value="MutL/Mlh/Pms-like"/>
</dbReference>
<protein>
    <recommendedName>
        <fullName evidence="4">DNA mismatch repair protein MutL</fullName>
    </recommendedName>
</protein>
<dbReference type="AlphaFoldDB" id="A0A934J8P0"/>
<dbReference type="SUPFAM" id="SSF118116">
    <property type="entry name" value="DNA mismatch repair protein MutL"/>
    <property type="match status" value="1"/>
</dbReference>
<dbReference type="InterPro" id="IPR036890">
    <property type="entry name" value="HATPase_C_sf"/>
</dbReference>
<dbReference type="InterPro" id="IPR020667">
    <property type="entry name" value="DNA_mismatch_repair_MutL"/>
</dbReference>
<dbReference type="InterPro" id="IPR014721">
    <property type="entry name" value="Ribsml_uS5_D2-typ_fold_subgr"/>
</dbReference>
<feature type="compositionally biased region" description="Polar residues" evidence="5">
    <location>
        <begin position="453"/>
        <end position="462"/>
    </location>
</feature>
<keyword evidence="8" id="KW-0540">Nuclease</keyword>
<feature type="domain" description="MutL C-terminal dimerisation" evidence="6">
    <location>
        <begin position="486"/>
        <end position="629"/>
    </location>
</feature>
<evidence type="ECO:0000256" key="2">
    <source>
        <dbReference type="ARBA" id="ARBA00022763"/>
    </source>
</evidence>
<dbReference type="RefSeq" id="WP_199021162.1">
    <property type="nucleotide sequence ID" value="NZ_JAELUP010000103.1"/>
</dbReference>
<keyword evidence="8" id="KW-0378">Hydrolase</keyword>
<dbReference type="HAMAP" id="MF_00149">
    <property type="entry name" value="DNA_mis_repair"/>
    <property type="match status" value="1"/>
</dbReference>
<dbReference type="CDD" id="cd00782">
    <property type="entry name" value="MutL_Trans"/>
    <property type="match status" value="1"/>
</dbReference>
<dbReference type="NCBIfam" id="TIGR00585">
    <property type="entry name" value="mutl"/>
    <property type="match status" value="1"/>
</dbReference>
<dbReference type="SMART" id="SM01340">
    <property type="entry name" value="DNA_mis_repair"/>
    <property type="match status" value="1"/>
</dbReference>
<dbReference type="FunFam" id="3.30.565.10:FF:000003">
    <property type="entry name" value="DNA mismatch repair endonuclease MutL"/>
    <property type="match status" value="1"/>
</dbReference>
<evidence type="ECO:0000256" key="4">
    <source>
        <dbReference type="HAMAP-Rule" id="MF_00149"/>
    </source>
</evidence>
<dbReference type="SUPFAM" id="SSF55874">
    <property type="entry name" value="ATPase domain of HSP90 chaperone/DNA topoisomerase II/histidine kinase"/>
    <property type="match status" value="1"/>
</dbReference>